<dbReference type="OrthoDB" id="3253976at2759"/>
<organism evidence="1 2">
    <name type="scientific">Ephemerocybe angulata</name>
    <dbReference type="NCBI Taxonomy" id="980116"/>
    <lineage>
        <taxon>Eukaryota</taxon>
        <taxon>Fungi</taxon>
        <taxon>Dikarya</taxon>
        <taxon>Basidiomycota</taxon>
        <taxon>Agaricomycotina</taxon>
        <taxon>Agaricomycetes</taxon>
        <taxon>Agaricomycetidae</taxon>
        <taxon>Agaricales</taxon>
        <taxon>Agaricineae</taxon>
        <taxon>Psathyrellaceae</taxon>
        <taxon>Ephemerocybe</taxon>
    </lineage>
</organism>
<protein>
    <submittedName>
        <fullName evidence="1">Uncharacterized protein</fullName>
    </submittedName>
</protein>
<evidence type="ECO:0000313" key="2">
    <source>
        <dbReference type="Proteomes" id="UP000521943"/>
    </source>
</evidence>
<dbReference type="EMBL" id="JACGCI010000054">
    <property type="protein sequence ID" value="KAF6750836.1"/>
    <property type="molecule type" value="Genomic_DNA"/>
</dbReference>
<dbReference type="Proteomes" id="UP000521943">
    <property type="component" value="Unassembled WGS sequence"/>
</dbReference>
<accession>A0A8H6HQI7</accession>
<name>A0A8H6HQI7_9AGAR</name>
<dbReference type="AlphaFoldDB" id="A0A8H6HQI7"/>
<sequence>MYTETRLPLHDVMHIPCMHMFGTTSTFYIVPVTEELSNTVTPSSYAHQRGYKADSPWW</sequence>
<keyword evidence="2" id="KW-1185">Reference proteome</keyword>
<comment type="caution">
    <text evidence="1">The sequence shown here is derived from an EMBL/GenBank/DDBJ whole genome shotgun (WGS) entry which is preliminary data.</text>
</comment>
<proteinExistence type="predicted"/>
<evidence type="ECO:0000313" key="1">
    <source>
        <dbReference type="EMBL" id="KAF6750836.1"/>
    </source>
</evidence>
<gene>
    <name evidence="1" type="ORF">DFP72DRAFT_817192</name>
</gene>
<reference evidence="1 2" key="1">
    <citation type="submission" date="2020-07" db="EMBL/GenBank/DDBJ databases">
        <title>Comparative genomics of pyrophilous fungi reveals a link between fire events and developmental genes.</title>
        <authorList>
            <consortium name="DOE Joint Genome Institute"/>
            <person name="Steindorff A.S."/>
            <person name="Carver A."/>
            <person name="Calhoun S."/>
            <person name="Stillman K."/>
            <person name="Liu H."/>
            <person name="Lipzen A."/>
            <person name="Pangilinan J."/>
            <person name="Labutti K."/>
            <person name="Bruns T.D."/>
            <person name="Grigoriev I.V."/>
        </authorList>
    </citation>
    <scope>NUCLEOTIDE SEQUENCE [LARGE SCALE GENOMIC DNA]</scope>
    <source>
        <strain evidence="1 2">CBS 144469</strain>
    </source>
</reference>